<dbReference type="Proteomes" id="UP000681720">
    <property type="component" value="Unassembled WGS sequence"/>
</dbReference>
<sequence length="141" mass="16146">MKDIIELFDLPAELLLAIMKKVNPQALFLCSMINIGNFQMFCLEIRKPLITFILQFVILINCNVGENVATLCRSSLIHSIQSFEFDENLIVTIRFANDQLHFDQLSRCGCGKKMDCQKHTSQCPDKSRGGRRLQIMFSLES</sequence>
<protein>
    <submittedName>
        <fullName evidence="1">Uncharacterized protein</fullName>
    </submittedName>
</protein>
<dbReference type="EMBL" id="CAJOBJ010008902">
    <property type="protein sequence ID" value="CAF4124325.1"/>
    <property type="molecule type" value="Genomic_DNA"/>
</dbReference>
<reference evidence="1" key="1">
    <citation type="submission" date="2021-02" db="EMBL/GenBank/DDBJ databases">
        <authorList>
            <person name="Nowell W R."/>
        </authorList>
    </citation>
    <scope>NUCLEOTIDE SEQUENCE</scope>
</reference>
<evidence type="ECO:0000313" key="2">
    <source>
        <dbReference type="Proteomes" id="UP000681720"/>
    </source>
</evidence>
<gene>
    <name evidence="1" type="ORF">GIL414_LOCUS18203</name>
</gene>
<dbReference type="AlphaFoldDB" id="A0A8S2QUD2"/>
<proteinExistence type="predicted"/>
<accession>A0A8S2QUD2</accession>
<name>A0A8S2QUD2_9BILA</name>
<comment type="caution">
    <text evidence="1">The sequence shown here is derived from an EMBL/GenBank/DDBJ whole genome shotgun (WGS) entry which is preliminary data.</text>
</comment>
<evidence type="ECO:0000313" key="1">
    <source>
        <dbReference type="EMBL" id="CAF4124325.1"/>
    </source>
</evidence>
<organism evidence="1 2">
    <name type="scientific">Rotaria magnacalcarata</name>
    <dbReference type="NCBI Taxonomy" id="392030"/>
    <lineage>
        <taxon>Eukaryota</taxon>
        <taxon>Metazoa</taxon>
        <taxon>Spiralia</taxon>
        <taxon>Gnathifera</taxon>
        <taxon>Rotifera</taxon>
        <taxon>Eurotatoria</taxon>
        <taxon>Bdelloidea</taxon>
        <taxon>Philodinida</taxon>
        <taxon>Philodinidae</taxon>
        <taxon>Rotaria</taxon>
    </lineage>
</organism>